<dbReference type="Proteomes" id="UP000501125">
    <property type="component" value="Chromosome"/>
</dbReference>
<proteinExistence type="predicted"/>
<keyword evidence="2" id="KW-1185">Reference proteome</keyword>
<dbReference type="Pfam" id="PF04501">
    <property type="entry name" value="Baculo_VP39"/>
    <property type="match status" value="1"/>
</dbReference>
<accession>A0A2Z4HI31</accession>
<dbReference type="GeneID" id="65101552"/>
<reference evidence="1 2" key="1">
    <citation type="journal article" date="2018" name="Sci. Rep.">
        <title>Comprehensive analysis of single molecule sequencing-derived complete genome and whole transcriptome of Hyposidra talaca nuclear polyhedrosis virus.</title>
        <authorList>
            <person name="Nguyen T.T."/>
            <person name="Suryamohan K."/>
            <person name="Kuriakose B."/>
            <person name="Janakiraman V."/>
            <person name="Reichelt M."/>
            <person name="Chaudhuri S."/>
            <person name="Guillory J."/>
            <person name="Divakaran N."/>
            <person name="Rabins P.E."/>
            <person name="Goel R."/>
            <person name="Deka B."/>
            <person name="Sarkar S."/>
            <person name="Ekka P."/>
            <person name="Tsai Y.C."/>
            <person name="Vargas D."/>
            <person name="Santhosh S."/>
            <person name="Mohan S."/>
            <person name="Chin C.S."/>
            <person name="Korlach J."/>
            <person name="Thomas G."/>
            <person name="Babu A."/>
            <person name="Seshagiri S."/>
        </authorList>
    </citation>
    <scope>NUCLEOTIDE SEQUENCE [LARGE SCALE GENOMIC DNA]</scope>
    <source>
        <strain evidence="1 2">HytaNPVIndia001</strain>
    </source>
</reference>
<name>A0A2Z4HI31_9ABAC</name>
<evidence type="ECO:0000313" key="2">
    <source>
        <dbReference type="Proteomes" id="UP000501125"/>
    </source>
</evidence>
<evidence type="ECO:0000313" key="1">
    <source>
        <dbReference type="EMBL" id="AWW14434.1"/>
    </source>
</evidence>
<dbReference type="EMBL" id="MH261376">
    <property type="protein sequence ID" value="AWW14434.1"/>
    <property type="molecule type" value="Genomic_DNA"/>
</dbReference>
<protein>
    <submittedName>
        <fullName evidence="1">Vp39</fullName>
    </submittedName>
</protein>
<gene>
    <name evidence="1" type="primary">vp39</name>
    <name evidence="1" type="ORF">HytaNPV_gp074</name>
</gene>
<dbReference type="RefSeq" id="YP_010086341.1">
    <property type="nucleotide sequence ID" value="NC_055453.1"/>
</dbReference>
<dbReference type="GO" id="GO:0019028">
    <property type="term" value="C:viral capsid"/>
    <property type="evidence" value="ECO:0007669"/>
    <property type="project" value="InterPro"/>
</dbReference>
<sequence length="333" mass="37577">MSLVVSFGPGSSGRLKSFCIFNSVRPFDTCQNYGSPCSPDHNIDDGTYICQGHLTRLKIEKMVLPIPDSEGNTYNRLIGRSLVLHTEPDNERIMIPTRNNYQEVLMINTLSYAEQLIWHMIYENQPEQDRICGLLQVSERYRKETYSIAETVYSRTLSILALTNPSRTCSRVQSSSTRVYHTFNNDNAIAGNIAAILVQMPSFIRNLIDKLVAPEVMNIDNKSLLLRNCATCHLRDVGLKAEPAFYNPMPSLYINEINENVLQIDNVLKFKGNAYALQRYLNRYTPYPVIVPLFLGQENVVTVKTLPSYRQLRLVDETAADGQNAAGLSNAVA</sequence>
<organism evidence="1 2">
    <name type="scientific">Hyposidra talaca nucleopolyhedrovirus</name>
    <dbReference type="NCBI Taxonomy" id="1070315"/>
    <lineage>
        <taxon>Viruses</taxon>
        <taxon>Viruses incertae sedis</taxon>
        <taxon>Naldaviricetes</taxon>
        <taxon>Lefavirales</taxon>
        <taxon>Baculoviridae</taxon>
        <taxon>Alphabaculovirus</taxon>
        <taxon>Alphabaculovirus hytalacae</taxon>
    </lineage>
</organism>
<dbReference type="InterPro" id="IPR007589">
    <property type="entry name" value="Baculo_VP39"/>
</dbReference>
<dbReference type="GO" id="GO:0005198">
    <property type="term" value="F:structural molecule activity"/>
    <property type="evidence" value="ECO:0007669"/>
    <property type="project" value="InterPro"/>
</dbReference>
<dbReference type="KEGG" id="vg:65101552"/>